<dbReference type="STRING" id="6945.B7Q9C8"/>
<dbReference type="EMBL" id="DS888175">
    <property type="protein sequence ID" value="EEC15450.1"/>
    <property type="molecule type" value="Genomic_DNA"/>
</dbReference>
<dbReference type="OrthoDB" id="6482966at2759"/>
<dbReference type="PaxDb" id="6945-B7Q9C8"/>
<dbReference type="VEuPathDB" id="VectorBase:ISCP_022096"/>
<accession>B7Q9C8</accession>
<proteinExistence type="predicted"/>
<dbReference type="PRINTS" id="PR00080">
    <property type="entry name" value="SDRFAMILY"/>
</dbReference>
<dbReference type="SUPFAM" id="SSF51735">
    <property type="entry name" value="NAD(P)-binding Rossmann-fold domains"/>
    <property type="match status" value="1"/>
</dbReference>
<organism>
    <name type="scientific">Ixodes scapularis</name>
    <name type="common">Black-legged tick</name>
    <name type="synonym">Deer tick</name>
    <dbReference type="NCBI Taxonomy" id="6945"/>
    <lineage>
        <taxon>Eukaryota</taxon>
        <taxon>Metazoa</taxon>
        <taxon>Ecdysozoa</taxon>
        <taxon>Arthropoda</taxon>
        <taxon>Chelicerata</taxon>
        <taxon>Arachnida</taxon>
        <taxon>Acari</taxon>
        <taxon>Parasitiformes</taxon>
        <taxon>Ixodida</taxon>
        <taxon>Ixodoidea</taxon>
        <taxon>Ixodidae</taxon>
        <taxon>Ixodinae</taxon>
        <taxon>Ixodes</taxon>
    </lineage>
</organism>
<dbReference type="VEuPathDB" id="VectorBase:ISCI010995"/>
<dbReference type="Pfam" id="PF13561">
    <property type="entry name" value="adh_short_C2"/>
    <property type="match status" value="1"/>
</dbReference>
<gene>
    <name evidence="2" type="ORF">IscW_ISCW010995</name>
</gene>
<evidence type="ECO:0000313" key="4">
    <source>
        <dbReference type="Proteomes" id="UP000001555"/>
    </source>
</evidence>
<keyword evidence="4" id="KW-1185">Reference proteome</keyword>
<dbReference type="EMBL" id="ABJB010743096">
    <property type="status" value="NOT_ANNOTATED_CDS"/>
    <property type="molecule type" value="Genomic_DNA"/>
</dbReference>
<evidence type="ECO:0000313" key="3">
    <source>
        <dbReference type="EnsemblMetazoa" id="ISCW010995-PA"/>
    </source>
</evidence>
<sequence length="284" mass="31159">SHTGIGKATAKELARRKARVIIACCDLREADQAAREIFAETKVDVIVKYLDLASFESVRGFAQDVIATEPRLDVLINNAGIMLEVELTLDGYERAFQVNYLGPFLLTMLLVGLLKASAPCRVINVTAMLHLLGSAERLEDRARGTHPVADPLAVYCDSKLALVLFTRALAVRDFFLIFFFFTGVTVNAAHPGLVRTSIALNSPRILASYFSLLQSLGGKTALEGAQTTLFLAIHPVVGRETGTYFSDCKKGWVSRKATNFKLVQQVFRCSMRLVHLEGADVPLV</sequence>
<dbReference type="PANTHER" id="PTHR43157:SF31">
    <property type="entry name" value="PHOSPHATIDYLINOSITOL-GLYCAN BIOSYNTHESIS CLASS F PROTEIN"/>
    <property type="match status" value="1"/>
</dbReference>
<dbReference type="EMBL" id="ABJB010635254">
    <property type="status" value="NOT_ANNOTATED_CDS"/>
    <property type="molecule type" value="Genomic_DNA"/>
</dbReference>
<dbReference type="EMBL" id="ABJB010986443">
    <property type="status" value="NOT_ANNOTATED_CDS"/>
    <property type="molecule type" value="Genomic_DNA"/>
</dbReference>
<dbReference type="InterPro" id="IPR002347">
    <property type="entry name" value="SDR_fam"/>
</dbReference>
<dbReference type="InterPro" id="IPR036291">
    <property type="entry name" value="NAD(P)-bd_dom_sf"/>
</dbReference>
<dbReference type="EMBL" id="ABJB010511148">
    <property type="status" value="NOT_ANNOTATED_CDS"/>
    <property type="molecule type" value="Genomic_DNA"/>
</dbReference>
<dbReference type="EMBL" id="ABJB010844360">
    <property type="status" value="NOT_ANNOTATED_CDS"/>
    <property type="molecule type" value="Genomic_DNA"/>
</dbReference>
<dbReference type="EMBL" id="ABJB010978815">
    <property type="status" value="NOT_ANNOTATED_CDS"/>
    <property type="molecule type" value="Genomic_DNA"/>
</dbReference>
<evidence type="ECO:0000256" key="1">
    <source>
        <dbReference type="ARBA" id="ARBA00023002"/>
    </source>
</evidence>
<dbReference type="HOGENOM" id="CLU_010194_44_5_1"/>
<dbReference type="PRINTS" id="PR00081">
    <property type="entry name" value="GDHRDH"/>
</dbReference>
<keyword evidence="1 2" id="KW-0560">Oxidoreductase</keyword>
<dbReference type="GO" id="GO:0016630">
    <property type="term" value="F:protochlorophyllide reductase activity"/>
    <property type="evidence" value="ECO:0007669"/>
    <property type="project" value="UniProtKB-EC"/>
</dbReference>
<reference evidence="2 4" key="1">
    <citation type="submission" date="2008-03" db="EMBL/GenBank/DDBJ databases">
        <title>Annotation of Ixodes scapularis.</title>
        <authorList>
            <consortium name="Ixodes scapularis Genome Project Consortium"/>
            <person name="Caler E."/>
            <person name="Hannick L.I."/>
            <person name="Bidwell S."/>
            <person name="Joardar V."/>
            <person name="Thiagarajan M."/>
            <person name="Amedeo P."/>
            <person name="Galinsky K.J."/>
            <person name="Schobel S."/>
            <person name="Inman J."/>
            <person name="Hostetler J."/>
            <person name="Miller J."/>
            <person name="Hammond M."/>
            <person name="Megy K."/>
            <person name="Lawson D."/>
            <person name="Kodira C."/>
            <person name="Sutton G."/>
            <person name="Meyer J."/>
            <person name="Hill C.A."/>
            <person name="Birren B."/>
            <person name="Nene V."/>
            <person name="Collins F."/>
            <person name="Alarcon-Chaidez F."/>
            <person name="Wikel S."/>
            <person name="Strausberg R."/>
        </authorList>
    </citation>
    <scope>NUCLEOTIDE SEQUENCE [LARGE SCALE GENOMIC DNA]</scope>
    <source>
        <strain evidence="4">Wikel</strain>
        <strain evidence="2">Wikel colony</strain>
    </source>
</reference>
<dbReference type="Proteomes" id="UP000001555">
    <property type="component" value="Unassembled WGS sequence"/>
</dbReference>
<dbReference type="VEuPathDB" id="VectorBase:ISCW010995"/>
<feature type="non-terminal residue" evidence="2">
    <location>
        <position position="1"/>
    </location>
</feature>
<dbReference type="PANTHER" id="PTHR43157">
    <property type="entry name" value="PHOSPHATIDYLINOSITOL-GLYCAN BIOSYNTHESIS CLASS F PROTEIN-RELATED"/>
    <property type="match status" value="1"/>
</dbReference>
<name>B7Q9C8_IXOSC</name>
<dbReference type="AlphaFoldDB" id="B7Q9C8"/>
<dbReference type="EC" id="1.3.1.33" evidence="2"/>
<dbReference type="Gene3D" id="3.40.50.720">
    <property type="entry name" value="NAD(P)-binding Rossmann-like Domain"/>
    <property type="match status" value="1"/>
</dbReference>
<reference evidence="3" key="2">
    <citation type="submission" date="2020-05" db="UniProtKB">
        <authorList>
            <consortium name="EnsemblMetazoa"/>
        </authorList>
    </citation>
    <scope>IDENTIFICATION</scope>
    <source>
        <strain evidence="3">wikel</strain>
    </source>
</reference>
<evidence type="ECO:0000313" key="2">
    <source>
        <dbReference type="EMBL" id="EEC15450.1"/>
    </source>
</evidence>
<protein>
    <submittedName>
        <fullName evidence="2 3">Dehydrogenase, putative</fullName>
        <ecNumber evidence="2">1.3.1.33</ecNumber>
    </submittedName>
</protein>
<dbReference type="EnsemblMetazoa" id="ISCW010995-RA">
    <property type="protein sequence ID" value="ISCW010995-PA"/>
    <property type="gene ID" value="ISCW010995"/>
</dbReference>